<keyword evidence="3" id="KW-1185">Reference proteome</keyword>
<reference evidence="2" key="2">
    <citation type="submission" date="2023-01" db="EMBL/GenBank/DDBJ databases">
        <authorList>
            <person name="Petersen C."/>
        </authorList>
    </citation>
    <scope>NUCLEOTIDE SEQUENCE</scope>
    <source>
        <strain evidence="2">IBT 15450</strain>
    </source>
</reference>
<dbReference type="Proteomes" id="UP001219568">
    <property type="component" value="Unassembled WGS sequence"/>
</dbReference>
<name>A0AAD6NDB5_PENCN</name>
<protein>
    <submittedName>
        <fullName evidence="2">Uncharacterized protein</fullName>
    </submittedName>
</protein>
<comment type="caution">
    <text evidence="2">The sequence shown here is derived from an EMBL/GenBank/DDBJ whole genome shotgun (WGS) entry which is preliminary data.</text>
</comment>
<evidence type="ECO:0000313" key="3">
    <source>
        <dbReference type="Proteomes" id="UP001219568"/>
    </source>
</evidence>
<reference evidence="2" key="1">
    <citation type="journal article" date="2023" name="IMA Fungus">
        <title>Comparative genomic study of the Penicillium genus elucidates a diverse pangenome and 15 lateral gene transfer events.</title>
        <authorList>
            <person name="Petersen C."/>
            <person name="Sorensen T."/>
            <person name="Nielsen M.R."/>
            <person name="Sondergaard T.E."/>
            <person name="Sorensen J.L."/>
            <person name="Fitzpatrick D.A."/>
            <person name="Frisvad J.C."/>
            <person name="Nielsen K.L."/>
        </authorList>
    </citation>
    <scope>NUCLEOTIDE SEQUENCE</scope>
    <source>
        <strain evidence="2">IBT 15450</strain>
    </source>
</reference>
<organism evidence="2 3">
    <name type="scientific">Penicillium canescens</name>
    <dbReference type="NCBI Taxonomy" id="5083"/>
    <lineage>
        <taxon>Eukaryota</taxon>
        <taxon>Fungi</taxon>
        <taxon>Dikarya</taxon>
        <taxon>Ascomycota</taxon>
        <taxon>Pezizomycotina</taxon>
        <taxon>Eurotiomycetes</taxon>
        <taxon>Eurotiomycetidae</taxon>
        <taxon>Eurotiales</taxon>
        <taxon>Aspergillaceae</taxon>
        <taxon>Penicillium</taxon>
    </lineage>
</organism>
<evidence type="ECO:0000256" key="1">
    <source>
        <dbReference type="SAM" id="MobiDB-lite"/>
    </source>
</evidence>
<evidence type="ECO:0000313" key="2">
    <source>
        <dbReference type="EMBL" id="KAJ6052496.1"/>
    </source>
</evidence>
<dbReference type="AlphaFoldDB" id="A0AAD6NDB5"/>
<sequence length="299" mass="33610">MDNNMRRILAEDVHNLTTTLGMINTSIQTLDSQTDRIHLELVDKIIQGCEEILRGLQQYRKSTSSSPIERSRDPKRIHEDISQQNTSLLLVLDMLSKGSKEIPDIGAKDPYKSEVWDLGLNRPYNQLNNLSASEVNVTSFDPPSVSYLRTSPSVPVVESGDQFSAETQDMDLHQKIRKILSDFGFIEESLPKHHARLRWKNRHGKRLYDDYIEHEPGSIAAVQEYLNHFTINTKTTMASLKGSQNQPKEGAIPWNCIMIVSTTSEMTGNSFKNYAGLTGNTEDVSGLSGPFGRSAVFIL</sequence>
<feature type="region of interest" description="Disordered" evidence="1">
    <location>
        <begin position="60"/>
        <end position="79"/>
    </location>
</feature>
<gene>
    <name evidence="2" type="ORF">N7460_003030</name>
</gene>
<dbReference type="EMBL" id="JAQJZL010000002">
    <property type="protein sequence ID" value="KAJ6052496.1"/>
    <property type="molecule type" value="Genomic_DNA"/>
</dbReference>
<feature type="compositionally biased region" description="Basic and acidic residues" evidence="1">
    <location>
        <begin position="69"/>
        <end position="79"/>
    </location>
</feature>
<proteinExistence type="predicted"/>
<accession>A0AAD6NDB5</accession>